<gene>
    <name evidence="3" type="ORF">DYH56_00945</name>
</gene>
<evidence type="ECO:0000256" key="2">
    <source>
        <dbReference type="SAM" id="Phobius"/>
    </source>
</evidence>
<name>A0ABX9KL30_9FUSO</name>
<sequence length="153" mass="18595">MTKIEGDDRRIIPLYFNGYNVLLTNKIVLIYIIKINLKENIKMFFVLKSRYRREKIELLGKIDKLRGRLEKLGRDKLEIQNGYKKIEEENTTLKQKLKVRNGELRELRAKLDDVDGRLKTKVEEKTREYEEKMKRMQSSYDRLVFELDEMRHR</sequence>
<keyword evidence="2" id="KW-0472">Membrane</keyword>
<comment type="caution">
    <text evidence="3">The sequence shown here is derived from an EMBL/GenBank/DDBJ whole genome shotgun (WGS) entry which is preliminary data.</text>
</comment>
<keyword evidence="4" id="KW-1185">Reference proteome</keyword>
<evidence type="ECO:0000313" key="3">
    <source>
        <dbReference type="EMBL" id="REI43253.1"/>
    </source>
</evidence>
<proteinExistence type="predicted"/>
<protein>
    <submittedName>
        <fullName evidence="3">Uncharacterized protein</fullName>
    </submittedName>
</protein>
<keyword evidence="2" id="KW-0812">Transmembrane</keyword>
<keyword evidence="1" id="KW-0175">Coiled coil</keyword>
<accession>A0ABX9KL30</accession>
<organism evidence="3 4">
    <name type="scientific">Psychrilyobacter piezotolerans</name>
    <dbReference type="NCBI Taxonomy" id="2293438"/>
    <lineage>
        <taxon>Bacteria</taxon>
        <taxon>Fusobacteriati</taxon>
        <taxon>Fusobacteriota</taxon>
        <taxon>Fusobacteriia</taxon>
        <taxon>Fusobacteriales</taxon>
        <taxon>Fusobacteriaceae</taxon>
        <taxon>Psychrilyobacter</taxon>
    </lineage>
</organism>
<dbReference type="EMBL" id="QUAJ01000001">
    <property type="protein sequence ID" value="REI43253.1"/>
    <property type="molecule type" value="Genomic_DNA"/>
</dbReference>
<feature type="transmembrane region" description="Helical" evidence="2">
    <location>
        <begin position="12"/>
        <end position="33"/>
    </location>
</feature>
<dbReference type="Gene3D" id="1.20.5.4090">
    <property type="match status" value="1"/>
</dbReference>
<keyword evidence="2" id="KW-1133">Transmembrane helix</keyword>
<reference evidence="3 4" key="1">
    <citation type="submission" date="2018-08" db="EMBL/GenBank/DDBJ databases">
        <title>Draft genome sequence of Psychrilyobacter sp. strain SD5 isolated from Black Sea water.</title>
        <authorList>
            <person name="Yadav S."/>
            <person name="Villanueva L."/>
            <person name="Damste J.S.S."/>
        </authorList>
    </citation>
    <scope>NUCLEOTIDE SEQUENCE [LARGE SCALE GENOMIC DNA]</scope>
    <source>
        <strain evidence="3 4">SD5</strain>
    </source>
</reference>
<evidence type="ECO:0000256" key="1">
    <source>
        <dbReference type="SAM" id="Coils"/>
    </source>
</evidence>
<evidence type="ECO:0000313" key="4">
    <source>
        <dbReference type="Proteomes" id="UP000263486"/>
    </source>
</evidence>
<dbReference type="Proteomes" id="UP000263486">
    <property type="component" value="Unassembled WGS sequence"/>
</dbReference>
<feature type="coiled-coil region" evidence="1">
    <location>
        <begin position="69"/>
        <end position="139"/>
    </location>
</feature>